<gene>
    <name evidence="2" type="ORF">V8G54_008734</name>
</gene>
<dbReference type="Proteomes" id="UP001374535">
    <property type="component" value="Chromosome 2"/>
</dbReference>
<evidence type="ECO:0000313" key="3">
    <source>
        <dbReference type="Proteomes" id="UP001374535"/>
    </source>
</evidence>
<dbReference type="AlphaFoldDB" id="A0AAQ3P694"/>
<dbReference type="EMBL" id="CP144699">
    <property type="protein sequence ID" value="WVZ21412.1"/>
    <property type="molecule type" value="Genomic_DNA"/>
</dbReference>
<name>A0AAQ3P694_VIGMU</name>
<dbReference type="PANTHER" id="PTHR35737:SF1">
    <property type="entry name" value="CRYPTIC LOCI REGULATOR"/>
    <property type="match status" value="1"/>
</dbReference>
<feature type="region of interest" description="Disordered" evidence="1">
    <location>
        <begin position="55"/>
        <end position="104"/>
    </location>
</feature>
<protein>
    <submittedName>
        <fullName evidence="2">Uncharacterized protein</fullName>
    </submittedName>
</protein>
<organism evidence="2 3">
    <name type="scientific">Vigna mungo</name>
    <name type="common">Black gram</name>
    <name type="synonym">Phaseolus mungo</name>
    <dbReference type="NCBI Taxonomy" id="3915"/>
    <lineage>
        <taxon>Eukaryota</taxon>
        <taxon>Viridiplantae</taxon>
        <taxon>Streptophyta</taxon>
        <taxon>Embryophyta</taxon>
        <taxon>Tracheophyta</taxon>
        <taxon>Spermatophyta</taxon>
        <taxon>Magnoliopsida</taxon>
        <taxon>eudicotyledons</taxon>
        <taxon>Gunneridae</taxon>
        <taxon>Pentapetalae</taxon>
        <taxon>rosids</taxon>
        <taxon>fabids</taxon>
        <taxon>Fabales</taxon>
        <taxon>Fabaceae</taxon>
        <taxon>Papilionoideae</taxon>
        <taxon>50 kb inversion clade</taxon>
        <taxon>NPAAA clade</taxon>
        <taxon>indigoferoid/millettioid clade</taxon>
        <taxon>Phaseoleae</taxon>
        <taxon>Vigna</taxon>
    </lineage>
</organism>
<reference evidence="2 3" key="1">
    <citation type="journal article" date="2023" name="Life. Sci Alliance">
        <title>Evolutionary insights into 3D genome organization and epigenetic landscape of Vigna mungo.</title>
        <authorList>
            <person name="Junaid A."/>
            <person name="Singh B."/>
            <person name="Bhatia S."/>
        </authorList>
    </citation>
    <scope>NUCLEOTIDE SEQUENCE [LARGE SCALE GENOMIC DNA]</scope>
    <source>
        <strain evidence="2">Urdbean</strain>
    </source>
</reference>
<evidence type="ECO:0000256" key="1">
    <source>
        <dbReference type="SAM" id="MobiDB-lite"/>
    </source>
</evidence>
<evidence type="ECO:0000313" key="2">
    <source>
        <dbReference type="EMBL" id="WVZ21412.1"/>
    </source>
</evidence>
<sequence>MSLEAIIRDVSNLCNIGEAVCDKREEQFKQTLFDLPIWVSPNDLMEKRMQRKRVWEKRREREKEDEDGEEWKCRGEENVRGKGPEQEQCIGNTSSKEIRQENDF</sequence>
<keyword evidence="3" id="KW-1185">Reference proteome</keyword>
<proteinExistence type="predicted"/>
<accession>A0AAQ3P694</accession>
<feature type="compositionally biased region" description="Basic and acidic residues" evidence="1">
    <location>
        <begin position="70"/>
        <end position="85"/>
    </location>
</feature>
<dbReference type="PANTHER" id="PTHR35737">
    <property type="entry name" value="CRYPTIC LOCI REGULATOR"/>
    <property type="match status" value="1"/>
</dbReference>